<feature type="region of interest" description="Disordered" evidence="1">
    <location>
        <begin position="653"/>
        <end position="672"/>
    </location>
</feature>
<gene>
    <name evidence="4" type="ORF">ACHAWO_007236</name>
</gene>
<proteinExistence type="predicted"/>
<accession>A0ABD3N8J9</accession>
<keyword evidence="2" id="KW-0732">Signal</keyword>
<dbReference type="Pfam" id="PF01607">
    <property type="entry name" value="CBM_14"/>
    <property type="match status" value="1"/>
</dbReference>
<keyword evidence="5" id="KW-1185">Reference proteome</keyword>
<organism evidence="4 5">
    <name type="scientific">Cyclotella atomus</name>
    <dbReference type="NCBI Taxonomy" id="382360"/>
    <lineage>
        <taxon>Eukaryota</taxon>
        <taxon>Sar</taxon>
        <taxon>Stramenopiles</taxon>
        <taxon>Ochrophyta</taxon>
        <taxon>Bacillariophyta</taxon>
        <taxon>Coscinodiscophyceae</taxon>
        <taxon>Thalassiosirophycidae</taxon>
        <taxon>Stephanodiscales</taxon>
        <taxon>Stephanodiscaceae</taxon>
        <taxon>Cyclotella</taxon>
    </lineage>
</organism>
<dbReference type="SMART" id="SM00494">
    <property type="entry name" value="ChtBD2"/>
    <property type="match status" value="3"/>
</dbReference>
<dbReference type="AlphaFoldDB" id="A0ABD3N8J9"/>
<dbReference type="Gene3D" id="2.170.140.10">
    <property type="entry name" value="Chitin binding domain"/>
    <property type="match status" value="2"/>
</dbReference>
<dbReference type="SUPFAM" id="SSF57625">
    <property type="entry name" value="Invertebrate chitin-binding proteins"/>
    <property type="match status" value="3"/>
</dbReference>
<feature type="domain" description="Chitin-binding type-2" evidence="3">
    <location>
        <begin position="676"/>
        <end position="736"/>
    </location>
</feature>
<dbReference type="InterPro" id="IPR002557">
    <property type="entry name" value="Chitin-bd_dom"/>
</dbReference>
<comment type="caution">
    <text evidence="4">The sequence shown here is derived from an EMBL/GenBank/DDBJ whole genome shotgun (WGS) entry which is preliminary data.</text>
</comment>
<feature type="domain" description="Chitin-binding type-2" evidence="3">
    <location>
        <begin position="593"/>
        <end position="654"/>
    </location>
</feature>
<dbReference type="EMBL" id="JALLPJ020001277">
    <property type="protein sequence ID" value="KAL3771959.1"/>
    <property type="molecule type" value="Genomic_DNA"/>
</dbReference>
<protein>
    <recommendedName>
        <fullName evidence="3">Chitin-binding type-2 domain-containing protein</fullName>
    </recommendedName>
</protein>
<feature type="chain" id="PRO_5044881034" description="Chitin-binding type-2 domain-containing protein" evidence="2">
    <location>
        <begin position="19"/>
        <end position="908"/>
    </location>
</feature>
<evidence type="ECO:0000256" key="1">
    <source>
        <dbReference type="SAM" id="MobiDB-lite"/>
    </source>
</evidence>
<reference evidence="4 5" key="1">
    <citation type="submission" date="2024-10" db="EMBL/GenBank/DDBJ databases">
        <title>Updated reference genomes for cyclostephanoid diatoms.</title>
        <authorList>
            <person name="Roberts W.R."/>
            <person name="Alverson A.J."/>
        </authorList>
    </citation>
    <scope>NUCLEOTIDE SEQUENCE [LARGE SCALE GENOMIC DNA]</scope>
    <source>
        <strain evidence="4 5">AJA010-31</strain>
    </source>
</reference>
<dbReference type="Proteomes" id="UP001530400">
    <property type="component" value="Unassembled WGS sequence"/>
</dbReference>
<evidence type="ECO:0000313" key="5">
    <source>
        <dbReference type="Proteomes" id="UP001530400"/>
    </source>
</evidence>
<feature type="region of interest" description="Disordered" evidence="1">
    <location>
        <begin position="823"/>
        <end position="846"/>
    </location>
</feature>
<name>A0ABD3N8J9_9STRA</name>
<evidence type="ECO:0000256" key="2">
    <source>
        <dbReference type="SAM" id="SignalP"/>
    </source>
</evidence>
<feature type="signal peptide" evidence="2">
    <location>
        <begin position="1"/>
        <end position="18"/>
    </location>
</feature>
<feature type="compositionally biased region" description="Polar residues" evidence="1">
    <location>
        <begin position="379"/>
        <end position="388"/>
    </location>
</feature>
<sequence>MTSILSIPLLLLPSAALASSDNNFCGSSWADASSSCEERQHCPNASDEECTAVPGSICFADTLCDASMGHGAKAAVAGLAYLLDIPYEDVKNRKFCGSWWAVAQETCSMATFCGDNEDKCKDIDFSACYETQCHVQDLASAEFGDDWKELLSGEDSGEDSDGKPVKLDEKDVRRNNFCGTTWADATSNCGTWCLGEDTDCPGNLKCFGDTGCYYDEDLKPSLSPTGSPPTTSAPISASDPINNQFCGETWALAIENCTPQTNCKDNDDCPGTEACHGFLPGCVLSDMLKEAETGATAEEATELIFRPHDPTNHYFCGESWTDAVDNCSLETHCPDNQCPNGKSCFQFIELGDCDAYELWMNQSPEPTPAPTTFTESPTVAVTNDPTKQPTKEPIIEPTIAPVPVVSGLCARDEEHLKEIYRTAEKCSNIDPCPDDLTCIQSMDFQSVIETSTLQPTPNPSRETVMPSSKAPSRKFFTLAPIPGTQPVTESPVASDSFEQPETYTLTPHATDSQSNMPTYSDSIDIKELKFYCAVSAGELEESCDSAIECTPHVECPEINQGCIYFDCDKWANNIEESMEPNNTTNNTDTSNFVPQCPKDFDGFASSKDLGCRVYYNCRNGKVVGETNTCDDGLKYDTKREMCWYADEVDSECRGPPLDTSEPTSTPSQRPTFDTSKMVCPPNYVGSISNESFECKLYYECKNGIAGSVSTCEDEFRYDIVRQMCWYRDEVNDHCYGPPLGESPYESSNPQNEQNDKEDEINGILYKCRAGYTGWASHNACKQYYWCNDGVMERDILKCLDTLLFDVSYGTCKHASEVECDESYSTQRNETPSFSAEEESDSKVSDTASTYAWPEDDASITTVYNKSPDDNIGDWNSRMQAYLDNSGARFKLEIVWVPYIVVILYNLIL</sequence>
<feature type="compositionally biased region" description="Polar residues" evidence="1">
    <location>
        <begin position="660"/>
        <end position="672"/>
    </location>
</feature>
<dbReference type="InterPro" id="IPR036508">
    <property type="entry name" value="Chitin-bd_dom_sf"/>
</dbReference>
<feature type="domain" description="Chitin-binding type-2" evidence="3">
    <location>
        <begin position="764"/>
        <end position="821"/>
    </location>
</feature>
<feature type="region of interest" description="Disordered" evidence="1">
    <location>
        <begin position="366"/>
        <end position="392"/>
    </location>
</feature>
<evidence type="ECO:0000259" key="3">
    <source>
        <dbReference type="PROSITE" id="PS50940"/>
    </source>
</evidence>
<dbReference type="PROSITE" id="PS50940">
    <property type="entry name" value="CHIT_BIND_II"/>
    <property type="match status" value="3"/>
</dbReference>
<feature type="compositionally biased region" description="Polar residues" evidence="1">
    <location>
        <begin position="823"/>
        <end position="833"/>
    </location>
</feature>
<evidence type="ECO:0000313" key="4">
    <source>
        <dbReference type="EMBL" id="KAL3771959.1"/>
    </source>
</evidence>